<feature type="domain" description="GRF-type" evidence="15">
    <location>
        <begin position="787"/>
        <end position="828"/>
    </location>
</feature>
<feature type="compositionally biased region" description="Polar residues" evidence="12">
    <location>
        <begin position="913"/>
        <end position="924"/>
    </location>
</feature>
<dbReference type="InterPro" id="IPR006171">
    <property type="entry name" value="TOPRIM_dom"/>
</dbReference>
<dbReference type="Pfam" id="PF01131">
    <property type="entry name" value="Topoisom_bac"/>
    <property type="match status" value="1"/>
</dbReference>
<accession>A0A7G7WNJ0</accession>
<dbReference type="InterPro" id="IPR001878">
    <property type="entry name" value="Znf_CCHC"/>
</dbReference>
<dbReference type="InterPro" id="IPR003602">
    <property type="entry name" value="Topo_IA_DNA-bd_dom"/>
</dbReference>
<evidence type="ECO:0000256" key="12">
    <source>
        <dbReference type="SAM" id="MobiDB-lite"/>
    </source>
</evidence>
<dbReference type="SUPFAM" id="SSF57756">
    <property type="entry name" value="Retrovirus zinc finger-like domains"/>
    <property type="match status" value="1"/>
</dbReference>
<evidence type="ECO:0000256" key="6">
    <source>
        <dbReference type="ARBA" id="ARBA00022833"/>
    </source>
</evidence>
<evidence type="ECO:0000256" key="3">
    <source>
        <dbReference type="ARBA" id="ARBA00012891"/>
    </source>
</evidence>
<dbReference type="SMART" id="SM00493">
    <property type="entry name" value="TOPRIM"/>
    <property type="match status" value="1"/>
</dbReference>
<reference evidence="17" key="1">
    <citation type="submission" date="2020-04" db="EMBL/GenBank/DDBJ databases">
        <title>Genome-wide identification of DNA double-strand break (DSBs) repair genes and transcriptional modulation in response to Benzo[alpha]pyrene in the monogonont rotifer Brachionus spp.</title>
        <authorList>
            <person name="Kim M.-S."/>
            <person name="Lee Y.H."/>
            <person name="Lee J.-S."/>
        </authorList>
    </citation>
    <scope>NUCLEOTIDE SEQUENCE</scope>
</reference>
<sequence length="947" mass="108036">MKNTLVLRTMLKILNVAEKNDAAKSIAAHLSKGTSRMRNGDSPYNKIYEFEYNLFNQKCLMVMTSVSGHLLALEFSKQFKGWKSCDPVELFHAKIERFCPDDYQKIKRTLEREVRSCQKLIIWTDCDREGENIGYEIIDVCTAARSNLDVYRAIFSEITTPSITRSIRDLKRPNRLVSDAVEVRKELDLRIGAAFTRFQTLRLTKVFPNQLAENLISYGSCQFPTLGFVVERYKDRENFIAEPFWKLVVYHEKDGQKVEFSWDRVRLFDYQVCEMFYNRLINNPNATVQSVTNKPKSKWRPVALDTIELEKSASRKLKISAKETMTIAEKLYTQGLISYPRTETNIFPKDFNLRGLIENQINDPNWGEFAQRIVDRPNPRNGTKSDQAHPPIHPTKYTNGLQGNERKIYEFIVRQFLACCSADARGSETTVTIDINNEKFTASGLMVLERNYLDVYPYEKWSDKEIPIFERGHVFIPKSINLKEGKTEPPRLLTEADLIALMEKHGIGTDATHAEHIETIKERRYVTIEQNLFIPAELGLGLVEGYDSMGYAMSKPRLRAELEKDLQEICAGRKTKEQVLEAQIKAYEDCFKDARSNVEKLDQALSKYYGAPTLFVEDTSNILPTVFECACKSNMVLRTKKDGKGFYLGCRGYPSCNNAIWFPSSVKQANVTDEYCQNCHPKRVKKIRFKLERSAVNFTIPTDYTTCVVCDVEFREALEIDLTQNRKSVPPTQSYSNNQSTQSAYISSASRSYSTSSQFQSRTQPQSILSTTNSSMSNDDDSNPIVCNCNEPAVLLTVRKDGPNQGKQFYKCSKGQNQCDFFIWADGAANTSTGNTPTRPVSNSNFARSQQNSRTVSCNCNQEAKLLTVNKSGPNQGRKFFKCAQFSCDFFEWEDMPGSGSSSNEFSRKKSPKSFQKSKNSSVNEPKRRKCGNCGEEGHNRKNCPNQ</sequence>
<dbReference type="FunFam" id="3.40.50.140:FF:000003">
    <property type="entry name" value="DNA topoisomerase"/>
    <property type="match status" value="1"/>
</dbReference>
<dbReference type="InterPro" id="IPR023406">
    <property type="entry name" value="Topo_IA_AS"/>
</dbReference>
<dbReference type="InterPro" id="IPR034144">
    <property type="entry name" value="TOPRIM_TopoIII"/>
</dbReference>
<dbReference type="Gene3D" id="1.10.290.10">
    <property type="entry name" value="Topoisomerase I, domain 4"/>
    <property type="match status" value="1"/>
</dbReference>
<dbReference type="CDD" id="cd03362">
    <property type="entry name" value="TOPRIM_TopoIA_TopoIII"/>
    <property type="match status" value="1"/>
</dbReference>
<feature type="domain" description="CCHC-type" evidence="13">
    <location>
        <begin position="929"/>
        <end position="946"/>
    </location>
</feature>
<organism evidence="17">
    <name type="scientific">Brachionus koreanus</name>
    <dbReference type="NCBI Taxonomy" id="1199090"/>
    <lineage>
        <taxon>Eukaryota</taxon>
        <taxon>Metazoa</taxon>
        <taxon>Spiralia</taxon>
        <taxon>Gnathifera</taxon>
        <taxon>Rotifera</taxon>
        <taxon>Eurotatoria</taxon>
        <taxon>Monogononta</taxon>
        <taxon>Pseudotrocha</taxon>
        <taxon>Ploima</taxon>
        <taxon>Brachionidae</taxon>
        <taxon>Brachionus</taxon>
    </lineage>
</organism>
<evidence type="ECO:0000256" key="7">
    <source>
        <dbReference type="ARBA" id="ARBA00023029"/>
    </source>
</evidence>
<dbReference type="PROSITE" id="PS52039">
    <property type="entry name" value="TOPO_IA_2"/>
    <property type="match status" value="1"/>
</dbReference>
<dbReference type="Gene3D" id="2.70.20.10">
    <property type="entry name" value="Topoisomerase I, domain 3"/>
    <property type="match status" value="1"/>
</dbReference>
<keyword evidence="4" id="KW-0479">Metal-binding</keyword>
<feature type="domain" description="GRF-type" evidence="15">
    <location>
        <begin position="858"/>
        <end position="897"/>
    </location>
</feature>
<dbReference type="GO" id="GO:0031422">
    <property type="term" value="C:RecQ family helicase-topoisomerase III complex"/>
    <property type="evidence" value="ECO:0007669"/>
    <property type="project" value="TreeGrafter"/>
</dbReference>
<evidence type="ECO:0000256" key="5">
    <source>
        <dbReference type="ARBA" id="ARBA00022771"/>
    </source>
</evidence>
<dbReference type="GO" id="GO:0006281">
    <property type="term" value="P:DNA repair"/>
    <property type="evidence" value="ECO:0007669"/>
    <property type="project" value="TreeGrafter"/>
</dbReference>
<dbReference type="PANTHER" id="PTHR11390:SF21">
    <property type="entry name" value="DNA TOPOISOMERASE 3-ALPHA"/>
    <property type="match status" value="1"/>
</dbReference>
<feature type="region of interest" description="Disordered" evidence="12">
    <location>
        <begin position="756"/>
        <end position="784"/>
    </location>
</feature>
<feature type="domain" description="Toprim" evidence="14">
    <location>
        <begin position="12"/>
        <end position="158"/>
    </location>
</feature>
<keyword evidence="8 11" id="KW-0238">DNA-binding</keyword>
<feature type="region of interest" description="Disordered" evidence="12">
    <location>
        <begin position="378"/>
        <end position="399"/>
    </location>
</feature>
<dbReference type="InterPro" id="IPR000380">
    <property type="entry name" value="Topo_IA"/>
</dbReference>
<dbReference type="GO" id="GO:0003917">
    <property type="term" value="F:DNA topoisomerase type I (single strand cut, ATP-independent) activity"/>
    <property type="evidence" value="ECO:0007669"/>
    <property type="project" value="UniProtKB-EC"/>
</dbReference>
<dbReference type="SMART" id="SM00436">
    <property type="entry name" value="TOP1Bc"/>
    <property type="match status" value="1"/>
</dbReference>
<keyword evidence="9 11" id="KW-0413">Isomerase</keyword>
<feature type="compositionally biased region" description="Low complexity" evidence="12">
    <location>
        <begin position="756"/>
        <end position="777"/>
    </location>
</feature>
<dbReference type="PANTHER" id="PTHR11390">
    <property type="entry name" value="PROKARYOTIC DNA TOPOISOMERASE"/>
    <property type="match status" value="1"/>
</dbReference>
<comment type="catalytic activity">
    <reaction evidence="1 11">
        <text>ATP-independent breakage of single-stranded DNA, followed by passage and rejoining.</text>
        <dbReference type="EC" id="5.6.2.1"/>
    </reaction>
</comment>
<evidence type="ECO:0000259" key="13">
    <source>
        <dbReference type="PROSITE" id="PS50158"/>
    </source>
</evidence>
<evidence type="ECO:0000313" key="17">
    <source>
        <dbReference type="EMBL" id="QNH68116.1"/>
    </source>
</evidence>
<dbReference type="PROSITE" id="PS51999">
    <property type="entry name" value="ZF_GRF"/>
    <property type="match status" value="2"/>
</dbReference>
<dbReference type="PRINTS" id="PR00417">
    <property type="entry name" value="PRTPISMRASEI"/>
</dbReference>
<evidence type="ECO:0000256" key="8">
    <source>
        <dbReference type="ARBA" id="ARBA00023125"/>
    </source>
</evidence>
<evidence type="ECO:0000256" key="2">
    <source>
        <dbReference type="ARBA" id="ARBA00009446"/>
    </source>
</evidence>
<dbReference type="InterPro" id="IPR013825">
    <property type="entry name" value="Topo_IA_cen_sub2"/>
</dbReference>
<dbReference type="EC" id="5.6.2.1" evidence="3 11"/>
<keyword evidence="7 11" id="KW-0799">Topoisomerase</keyword>
<evidence type="ECO:0000256" key="1">
    <source>
        <dbReference type="ARBA" id="ARBA00000213"/>
    </source>
</evidence>
<dbReference type="GO" id="GO:0003677">
    <property type="term" value="F:DNA binding"/>
    <property type="evidence" value="ECO:0007669"/>
    <property type="project" value="UniProtKB-KW"/>
</dbReference>
<dbReference type="SMART" id="SM00437">
    <property type="entry name" value="TOP1Ac"/>
    <property type="match status" value="1"/>
</dbReference>
<protein>
    <recommendedName>
        <fullName evidence="3 11">DNA topoisomerase</fullName>
        <ecNumber evidence="3 11">5.6.2.1</ecNumber>
    </recommendedName>
</protein>
<proteinExistence type="evidence at transcript level"/>
<dbReference type="InterPro" id="IPR023405">
    <property type="entry name" value="Topo_IA_core_domain"/>
</dbReference>
<dbReference type="PROSITE" id="PS00396">
    <property type="entry name" value="TOPO_IA_1"/>
    <property type="match status" value="1"/>
</dbReference>
<dbReference type="FunFam" id="1.10.290.10:FF:000001">
    <property type="entry name" value="DNA topoisomerase"/>
    <property type="match status" value="1"/>
</dbReference>
<dbReference type="Gene3D" id="1.10.460.10">
    <property type="entry name" value="Topoisomerase I, domain 2"/>
    <property type="match status" value="1"/>
</dbReference>
<dbReference type="Gene3D" id="3.40.50.140">
    <property type="match status" value="1"/>
</dbReference>
<evidence type="ECO:0000259" key="16">
    <source>
        <dbReference type="PROSITE" id="PS52039"/>
    </source>
</evidence>
<evidence type="ECO:0000256" key="11">
    <source>
        <dbReference type="RuleBase" id="RU362092"/>
    </source>
</evidence>
<name>A0A7G7WNJ0_9BILA</name>
<dbReference type="InterPro" id="IPR010666">
    <property type="entry name" value="Znf_GRF"/>
</dbReference>
<dbReference type="GO" id="GO:0008270">
    <property type="term" value="F:zinc ion binding"/>
    <property type="evidence" value="ECO:0007669"/>
    <property type="project" value="UniProtKB-KW"/>
</dbReference>
<dbReference type="PROSITE" id="PS50158">
    <property type="entry name" value="ZF_CCHC"/>
    <property type="match status" value="1"/>
</dbReference>
<dbReference type="PROSITE" id="PS50880">
    <property type="entry name" value="TOPRIM"/>
    <property type="match status" value="1"/>
</dbReference>
<dbReference type="Pfam" id="PF01751">
    <property type="entry name" value="Toprim"/>
    <property type="match status" value="1"/>
</dbReference>
<dbReference type="EMBL" id="MT276029">
    <property type="protein sequence ID" value="QNH68116.1"/>
    <property type="molecule type" value="mRNA"/>
</dbReference>
<dbReference type="GO" id="GO:0006265">
    <property type="term" value="P:DNA topological change"/>
    <property type="evidence" value="ECO:0007669"/>
    <property type="project" value="InterPro"/>
</dbReference>
<dbReference type="Pfam" id="PF06839">
    <property type="entry name" value="Zn_ribbon_GRF"/>
    <property type="match status" value="2"/>
</dbReference>
<evidence type="ECO:0000256" key="9">
    <source>
        <dbReference type="ARBA" id="ARBA00023235"/>
    </source>
</evidence>
<feature type="domain" description="Topo IA-type catalytic" evidence="16">
    <location>
        <begin position="174"/>
        <end position="591"/>
    </location>
</feature>
<evidence type="ECO:0000259" key="14">
    <source>
        <dbReference type="PROSITE" id="PS50880"/>
    </source>
</evidence>
<dbReference type="SUPFAM" id="SSF56712">
    <property type="entry name" value="Prokaryotic type I DNA topoisomerase"/>
    <property type="match status" value="1"/>
</dbReference>
<comment type="function">
    <text evidence="11">Introduces a single-strand break via transesterification at a target site in duplex DNA. Releases the supercoiling and torsional tension of DNA introduced during the DNA replication and transcription by transiently cleaving and rejoining one strand of the DNA duplex. The scissile phosphodiester is attacked by the catalytic tyrosine of the enzyme, resulting in the formation of a DNA-(5'-phosphotyrosyl)-enzyme intermediate and the expulsion of a 3'-OH DNA strand.</text>
</comment>
<keyword evidence="6" id="KW-0862">Zinc</keyword>
<keyword evidence="5 10" id="KW-0863">Zinc-finger</keyword>
<dbReference type="InterPro" id="IPR013826">
    <property type="entry name" value="Topo_IA_cen_sub3"/>
</dbReference>
<dbReference type="InterPro" id="IPR036875">
    <property type="entry name" value="Znf_CCHC_sf"/>
</dbReference>
<dbReference type="AlphaFoldDB" id="A0A7G7WNJ0"/>
<evidence type="ECO:0000259" key="15">
    <source>
        <dbReference type="PROSITE" id="PS51999"/>
    </source>
</evidence>
<feature type="region of interest" description="Disordered" evidence="12">
    <location>
        <begin position="898"/>
        <end position="947"/>
    </location>
</feature>
<comment type="similarity">
    <text evidence="2 11">Belongs to the type IA topoisomerase family.</text>
</comment>
<dbReference type="InterPro" id="IPR003601">
    <property type="entry name" value="Topo_IA_2"/>
</dbReference>
<dbReference type="FunFam" id="1.10.460.10:FF:000003">
    <property type="entry name" value="DNA topoisomerase"/>
    <property type="match status" value="1"/>
</dbReference>
<dbReference type="GO" id="GO:0005634">
    <property type="term" value="C:nucleus"/>
    <property type="evidence" value="ECO:0007669"/>
    <property type="project" value="TreeGrafter"/>
</dbReference>
<dbReference type="GO" id="GO:0006310">
    <property type="term" value="P:DNA recombination"/>
    <property type="evidence" value="ECO:0007669"/>
    <property type="project" value="TreeGrafter"/>
</dbReference>
<evidence type="ECO:0000256" key="10">
    <source>
        <dbReference type="PROSITE-ProRule" id="PRU00047"/>
    </source>
</evidence>
<dbReference type="Gene3D" id="3.30.65.10">
    <property type="entry name" value="Bacterial Topoisomerase I, domain 1"/>
    <property type="match status" value="1"/>
</dbReference>
<dbReference type="CDD" id="cd00186">
    <property type="entry name" value="TOP1Ac"/>
    <property type="match status" value="1"/>
</dbReference>
<dbReference type="InterPro" id="IPR013497">
    <property type="entry name" value="Topo_IA_cen"/>
</dbReference>
<dbReference type="InterPro" id="IPR013824">
    <property type="entry name" value="Topo_IA_cen_sub1"/>
</dbReference>
<evidence type="ECO:0000256" key="4">
    <source>
        <dbReference type="ARBA" id="ARBA00022723"/>
    </source>
</evidence>